<name>A0A6J8BYN1_MYTCO</name>
<dbReference type="GO" id="GO:0004100">
    <property type="term" value="F:chitin synthase activity"/>
    <property type="evidence" value="ECO:0007669"/>
    <property type="project" value="UniProtKB-EC"/>
</dbReference>
<evidence type="ECO:0000256" key="5">
    <source>
        <dbReference type="ARBA" id="ARBA00022989"/>
    </source>
</evidence>
<comment type="subcellular location">
    <subcellularLocation>
        <location evidence="1">Membrane</location>
        <topology evidence="1">Multi-pass membrane protein</topology>
    </subcellularLocation>
</comment>
<evidence type="ECO:0000313" key="8">
    <source>
        <dbReference type="Proteomes" id="UP000507470"/>
    </source>
</evidence>
<dbReference type="SUPFAM" id="SSF53448">
    <property type="entry name" value="Nucleotide-diphospho-sugar transferases"/>
    <property type="match status" value="1"/>
</dbReference>
<evidence type="ECO:0000256" key="2">
    <source>
        <dbReference type="ARBA" id="ARBA00012543"/>
    </source>
</evidence>
<dbReference type="PANTHER" id="PTHR22914:SF41">
    <property type="entry name" value="CHITIN SYNTHASE 7"/>
    <property type="match status" value="1"/>
</dbReference>
<dbReference type="Proteomes" id="UP000507470">
    <property type="component" value="Unassembled WGS sequence"/>
</dbReference>
<proteinExistence type="predicted"/>
<organism evidence="7 8">
    <name type="scientific">Mytilus coruscus</name>
    <name type="common">Sea mussel</name>
    <dbReference type="NCBI Taxonomy" id="42192"/>
    <lineage>
        <taxon>Eukaryota</taxon>
        <taxon>Metazoa</taxon>
        <taxon>Spiralia</taxon>
        <taxon>Lophotrochozoa</taxon>
        <taxon>Mollusca</taxon>
        <taxon>Bivalvia</taxon>
        <taxon>Autobranchia</taxon>
        <taxon>Pteriomorphia</taxon>
        <taxon>Mytilida</taxon>
        <taxon>Mytiloidea</taxon>
        <taxon>Mytilidae</taxon>
        <taxon>Mytilinae</taxon>
        <taxon>Mytilus</taxon>
    </lineage>
</organism>
<sequence length="275" mass="31683">MYMEYVLNCRSSTFQRYSENLSKSPSYASLLSISSINSSEEIHQTTQHDLTVLDYKCKSLVKHNEIYSVETESTVVPYVEISVGDTIPNEKCSVRNESFNSINTIIDSQQINHEQDKCGYDNYILATDADMTFLNTIILEVLHMCESDRTVGAVCGRKFPKGNHYRHIVWLQMLEYAKDLWINKSAQNIIGSVMCCPGCFSMYKLEAVRDVVAGYSAPVGNMEDVFTKDNGEDRWMCTLMMLKGWKLIYSSTARNTTFCPEYLTEFMKQRRRWIL</sequence>
<protein>
    <recommendedName>
        <fullName evidence="2">chitin synthase</fullName>
        <ecNumber evidence="2">2.4.1.16</ecNumber>
    </recommendedName>
</protein>
<keyword evidence="7" id="KW-0808">Transferase</keyword>
<dbReference type="InterPro" id="IPR029044">
    <property type="entry name" value="Nucleotide-diphossugar_trans"/>
</dbReference>
<dbReference type="GO" id="GO:0071944">
    <property type="term" value="C:cell periphery"/>
    <property type="evidence" value="ECO:0007669"/>
    <property type="project" value="TreeGrafter"/>
</dbReference>
<evidence type="ECO:0000256" key="6">
    <source>
        <dbReference type="ARBA" id="ARBA00023136"/>
    </source>
</evidence>
<dbReference type="GO" id="GO:0016020">
    <property type="term" value="C:membrane"/>
    <property type="evidence" value="ECO:0007669"/>
    <property type="project" value="UniProtKB-SubCell"/>
</dbReference>
<evidence type="ECO:0000256" key="4">
    <source>
        <dbReference type="ARBA" id="ARBA00022692"/>
    </source>
</evidence>
<dbReference type="InterPro" id="IPR004835">
    <property type="entry name" value="Chitin_synth"/>
</dbReference>
<dbReference type="GO" id="GO:0006031">
    <property type="term" value="P:chitin biosynthetic process"/>
    <property type="evidence" value="ECO:0007669"/>
    <property type="project" value="TreeGrafter"/>
</dbReference>
<dbReference type="Gene3D" id="3.90.550.10">
    <property type="entry name" value="Spore Coat Polysaccharide Biosynthesis Protein SpsA, Chain A"/>
    <property type="match status" value="1"/>
</dbReference>
<dbReference type="EMBL" id="CACVKT020004159">
    <property type="protein sequence ID" value="CAC5388361.1"/>
    <property type="molecule type" value="Genomic_DNA"/>
</dbReference>
<dbReference type="AlphaFoldDB" id="A0A6J8BYN1"/>
<reference evidence="7 8" key="1">
    <citation type="submission" date="2020-06" db="EMBL/GenBank/DDBJ databases">
        <authorList>
            <person name="Li R."/>
            <person name="Bekaert M."/>
        </authorList>
    </citation>
    <scope>NUCLEOTIDE SEQUENCE [LARGE SCALE GENOMIC DNA]</scope>
    <source>
        <strain evidence="8">wild</strain>
    </source>
</reference>
<keyword evidence="5" id="KW-1133">Transmembrane helix</keyword>
<keyword evidence="4" id="KW-0812">Transmembrane</keyword>
<evidence type="ECO:0000256" key="3">
    <source>
        <dbReference type="ARBA" id="ARBA00022676"/>
    </source>
</evidence>
<dbReference type="Pfam" id="PF03142">
    <property type="entry name" value="Chitin_synth_2"/>
    <property type="match status" value="1"/>
</dbReference>
<accession>A0A6J8BYN1</accession>
<gene>
    <name evidence="7" type="ORF">MCOR_23631</name>
</gene>
<evidence type="ECO:0000256" key="1">
    <source>
        <dbReference type="ARBA" id="ARBA00004141"/>
    </source>
</evidence>
<keyword evidence="8" id="KW-1185">Reference proteome</keyword>
<keyword evidence="3 7" id="KW-0328">Glycosyltransferase</keyword>
<keyword evidence="6" id="KW-0472">Membrane</keyword>
<dbReference type="PANTHER" id="PTHR22914">
    <property type="entry name" value="CHITIN SYNTHASE"/>
    <property type="match status" value="1"/>
</dbReference>
<dbReference type="OrthoDB" id="370884at2759"/>
<evidence type="ECO:0000313" key="7">
    <source>
        <dbReference type="EMBL" id="CAC5388361.1"/>
    </source>
</evidence>
<dbReference type="EC" id="2.4.1.16" evidence="2"/>